<evidence type="ECO:0000313" key="2">
    <source>
        <dbReference type="Proteomes" id="UP001066276"/>
    </source>
</evidence>
<comment type="caution">
    <text evidence="1">The sequence shown here is derived from an EMBL/GenBank/DDBJ whole genome shotgun (WGS) entry which is preliminary data.</text>
</comment>
<dbReference type="Proteomes" id="UP001066276">
    <property type="component" value="Chromosome 9"/>
</dbReference>
<dbReference type="EMBL" id="JANPWB010000013">
    <property type="protein sequence ID" value="KAJ1110614.1"/>
    <property type="molecule type" value="Genomic_DNA"/>
</dbReference>
<evidence type="ECO:0000313" key="1">
    <source>
        <dbReference type="EMBL" id="KAJ1110614.1"/>
    </source>
</evidence>
<proteinExistence type="predicted"/>
<name>A0AAV7N7E2_PLEWA</name>
<accession>A0AAV7N7E2</accession>
<gene>
    <name evidence="1" type="ORF">NDU88_007964</name>
</gene>
<reference evidence="1" key="1">
    <citation type="journal article" date="2022" name="bioRxiv">
        <title>Sequencing and chromosome-scale assembly of the giantPleurodeles waltlgenome.</title>
        <authorList>
            <person name="Brown T."/>
            <person name="Elewa A."/>
            <person name="Iarovenko S."/>
            <person name="Subramanian E."/>
            <person name="Araus A.J."/>
            <person name="Petzold A."/>
            <person name="Susuki M."/>
            <person name="Suzuki K.-i.T."/>
            <person name="Hayashi T."/>
            <person name="Toyoda A."/>
            <person name="Oliveira C."/>
            <person name="Osipova E."/>
            <person name="Leigh N.D."/>
            <person name="Simon A."/>
            <person name="Yun M.H."/>
        </authorList>
    </citation>
    <scope>NUCLEOTIDE SEQUENCE</scope>
    <source>
        <strain evidence="1">20211129_DDA</strain>
        <tissue evidence="1">Liver</tissue>
    </source>
</reference>
<protein>
    <submittedName>
        <fullName evidence="1">Uncharacterized protein</fullName>
    </submittedName>
</protein>
<keyword evidence="2" id="KW-1185">Reference proteome</keyword>
<organism evidence="1 2">
    <name type="scientific">Pleurodeles waltl</name>
    <name type="common">Iberian ribbed newt</name>
    <dbReference type="NCBI Taxonomy" id="8319"/>
    <lineage>
        <taxon>Eukaryota</taxon>
        <taxon>Metazoa</taxon>
        <taxon>Chordata</taxon>
        <taxon>Craniata</taxon>
        <taxon>Vertebrata</taxon>
        <taxon>Euteleostomi</taxon>
        <taxon>Amphibia</taxon>
        <taxon>Batrachia</taxon>
        <taxon>Caudata</taxon>
        <taxon>Salamandroidea</taxon>
        <taxon>Salamandridae</taxon>
        <taxon>Pleurodelinae</taxon>
        <taxon>Pleurodeles</taxon>
    </lineage>
</organism>
<sequence>MRDAVPEGRSTAMDQELIYYKHGNNIMHEMDNTEEHNELSPSVQYTQDCGNSRNHRGEVSHHTFTKVERWTHNIMCLLFRARYPGRQRSTEEPRPGDPGKWCAPEVGGLIECTCIHDAGCEDRGLRAGEARQ</sequence>
<dbReference type="AlphaFoldDB" id="A0AAV7N7E2"/>